<dbReference type="GO" id="GO:0015074">
    <property type="term" value="P:DNA integration"/>
    <property type="evidence" value="ECO:0007669"/>
    <property type="project" value="InterPro"/>
</dbReference>
<evidence type="ECO:0000313" key="2">
    <source>
        <dbReference type="EMBL" id="PIW06788.1"/>
    </source>
</evidence>
<evidence type="ECO:0000313" key="3">
    <source>
        <dbReference type="Proteomes" id="UP000230556"/>
    </source>
</evidence>
<feature type="non-terminal residue" evidence="2">
    <location>
        <position position="328"/>
    </location>
</feature>
<dbReference type="InterPro" id="IPR001584">
    <property type="entry name" value="Integrase_cat-core"/>
</dbReference>
<dbReference type="Proteomes" id="UP000230556">
    <property type="component" value="Unassembled WGS sequence"/>
</dbReference>
<comment type="caution">
    <text evidence="2">The sequence shown here is derived from an EMBL/GenBank/DDBJ whole genome shotgun (WGS) entry which is preliminary data.</text>
</comment>
<dbReference type="InterPro" id="IPR012337">
    <property type="entry name" value="RNaseH-like_sf"/>
</dbReference>
<dbReference type="Pfam" id="PF13683">
    <property type="entry name" value="rve_3"/>
    <property type="match status" value="1"/>
</dbReference>
<reference evidence="3" key="1">
    <citation type="submission" date="2017-09" db="EMBL/GenBank/DDBJ databases">
        <title>Depth-based differentiation of microbial function through sediment-hosted aquifers and enrichment of novel symbionts in the deep terrestrial subsurface.</title>
        <authorList>
            <person name="Probst A.J."/>
            <person name="Ladd B."/>
            <person name="Jarett J.K."/>
            <person name="Geller-Mcgrath D.E."/>
            <person name="Sieber C.M.K."/>
            <person name="Emerson J.B."/>
            <person name="Anantharaman K."/>
            <person name="Thomas B.C."/>
            <person name="Malmstrom R."/>
            <person name="Stieglmeier M."/>
            <person name="Klingl A."/>
            <person name="Woyke T."/>
            <person name="Ryan C.M."/>
            <person name="Banfield J.F."/>
        </authorList>
    </citation>
    <scope>NUCLEOTIDE SEQUENCE [LARGE SCALE GENOMIC DNA]</scope>
</reference>
<gene>
    <name evidence="2" type="ORF">COW38_04235</name>
</gene>
<dbReference type="SUPFAM" id="SSF53098">
    <property type="entry name" value="Ribonuclease H-like"/>
    <property type="match status" value="1"/>
</dbReference>
<sequence>MRLRWVLPVLRYRGYRALMKTINGALGFDASEVAKFRLRCIELFAKHGFDGVHTAFPQVSLRSLYRWRQVYLRQEKRLVSLLPKSTRPKQIRQMTPPAEVLSFLRSVREQHPHLSKYKLKVFLDAWCLERGLPGHSVSWIGKVIARYKLFFGTRKNLRKKRRKSRSGYIIKRTPNPDKIPLGYLQLDGVKVYWAGKEVLFLTALELKTRKAWAVVVPTINSKWARAFLLLILTKLDFPIHSIHTDNGSEFKAVFDQAVQELNLTHLWGVPRKPKIQAHIERFNGIFQEEFVSYHIEEAILNKPEFQISLTNWLTWYNQERPHHSLGML</sequence>
<evidence type="ECO:0000259" key="1">
    <source>
        <dbReference type="PROSITE" id="PS50994"/>
    </source>
</evidence>
<dbReference type="PROSITE" id="PS50994">
    <property type="entry name" value="INTEGRASE"/>
    <property type="match status" value="1"/>
</dbReference>
<dbReference type="EMBL" id="PFFO01000187">
    <property type="protein sequence ID" value="PIW06788.1"/>
    <property type="molecule type" value="Genomic_DNA"/>
</dbReference>
<dbReference type="AlphaFoldDB" id="A0A2M7FLA6"/>
<dbReference type="GO" id="GO:0003676">
    <property type="term" value="F:nucleic acid binding"/>
    <property type="evidence" value="ECO:0007669"/>
    <property type="project" value="InterPro"/>
</dbReference>
<proteinExistence type="predicted"/>
<feature type="domain" description="Integrase catalytic" evidence="1">
    <location>
        <begin position="172"/>
        <end position="328"/>
    </location>
</feature>
<protein>
    <recommendedName>
        <fullName evidence="1">Integrase catalytic domain-containing protein</fullName>
    </recommendedName>
</protein>
<name>A0A2M7FLA6_9BACT</name>
<accession>A0A2M7FLA6</accession>
<dbReference type="Gene3D" id="3.30.420.10">
    <property type="entry name" value="Ribonuclease H-like superfamily/Ribonuclease H"/>
    <property type="match status" value="1"/>
</dbReference>
<organism evidence="2 3">
    <name type="scientific">Candidatus Collierbacteria bacterium CG17_big_fil_post_rev_8_21_14_2_50_45_7</name>
    <dbReference type="NCBI Taxonomy" id="1974536"/>
    <lineage>
        <taxon>Bacteria</taxon>
        <taxon>Candidatus Collieribacteriota</taxon>
    </lineage>
</organism>
<dbReference type="InterPro" id="IPR036397">
    <property type="entry name" value="RNaseH_sf"/>
</dbReference>